<keyword evidence="2" id="KW-0808">Transferase</keyword>
<evidence type="ECO:0000259" key="1">
    <source>
        <dbReference type="Pfam" id="PF00535"/>
    </source>
</evidence>
<gene>
    <name evidence="2" type="ORF">FEZ48_10510</name>
</gene>
<dbReference type="RefSeq" id="WP_138472565.1">
    <property type="nucleotide sequence ID" value="NZ_JBGQQG010000035.1"/>
</dbReference>
<dbReference type="SUPFAM" id="SSF53448">
    <property type="entry name" value="Nucleotide-diphospho-sugar transferases"/>
    <property type="match status" value="1"/>
</dbReference>
<dbReference type="Proteomes" id="UP000307201">
    <property type="component" value="Unassembled WGS sequence"/>
</dbReference>
<protein>
    <submittedName>
        <fullName evidence="2">Glycosyltransferase family 2 protein</fullName>
    </submittedName>
</protein>
<dbReference type="Pfam" id="PF00535">
    <property type="entry name" value="Glycos_transf_2"/>
    <property type="match status" value="1"/>
</dbReference>
<accession>A0A5R9C0Q0</accession>
<name>A0A5R9C0Q0_9LACT</name>
<feature type="domain" description="Glycosyltransferase 2-like" evidence="1">
    <location>
        <begin position="7"/>
        <end position="143"/>
    </location>
</feature>
<proteinExistence type="predicted"/>
<dbReference type="PANTHER" id="PTHR22916">
    <property type="entry name" value="GLYCOSYLTRANSFERASE"/>
    <property type="match status" value="1"/>
</dbReference>
<dbReference type="OrthoDB" id="8773442at2"/>
<organism evidence="2 3">
    <name type="scientific">Marinilactibacillus psychrotolerans</name>
    <dbReference type="NCBI Taxonomy" id="191770"/>
    <lineage>
        <taxon>Bacteria</taxon>
        <taxon>Bacillati</taxon>
        <taxon>Bacillota</taxon>
        <taxon>Bacilli</taxon>
        <taxon>Lactobacillales</taxon>
        <taxon>Carnobacteriaceae</taxon>
        <taxon>Marinilactibacillus</taxon>
    </lineage>
</organism>
<dbReference type="GO" id="GO:0016758">
    <property type="term" value="F:hexosyltransferase activity"/>
    <property type="evidence" value="ECO:0007669"/>
    <property type="project" value="UniProtKB-ARBA"/>
</dbReference>
<dbReference type="PANTHER" id="PTHR22916:SF3">
    <property type="entry name" value="UDP-GLCNAC:BETAGAL BETA-1,3-N-ACETYLGLUCOSAMINYLTRANSFERASE-LIKE PROTEIN 1"/>
    <property type="match status" value="1"/>
</dbReference>
<dbReference type="CDD" id="cd00761">
    <property type="entry name" value="Glyco_tranf_GTA_type"/>
    <property type="match status" value="1"/>
</dbReference>
<dbReference type="AlphaFoldDB" id="A0A5R9C0Q0"/>
<evidence type="ECO:0000313" key="3">
    <source>
        <dbReference type="Proteomes" id="UP000307201"/>
    </source>
</evidence>
<comment type="caution">
    <text evidence="2">The sequence shown here is derived from an EMBL/GenBank/DDBJ whole genome shotgun (WGS) entry which is preliminary data.</text>
</comment>
<dbReference type="InterPro" id="IPR029044">
    <property type="entry name" value="Nucleotide-diphossugar_trans"/>
</dbReference>
<dbReference type="EMBL" id="VBTE01000035">
    <property type="protein sequence ID" value="TLQ06265.1"/>
    <property type="molecule type" value="Genomic_DNA"/>
</dbReference>
<reference evidence="2 3" key="1">
    <citation type="submission" date="2019-05" db="EMBL/GenBank/DDBJ databases">
        <title>The metagenome of a microbial culture collection derived from dairy environment covers the genomic content of the human microbiome.</title>
        <authorList>
            <person name="Roder T."/>
            <person name="Wuthrich D."/>
            <person name="Sattari Z."/>
            <person name="Von Ah U."/>
            <person name="Bar C."/>
            <person name="Ronchi F."/>
            <person name="Macpherson A.J."/>
            <person name="Ganal-Vonarburg S.C."/>
            <person name="Bruggmann R."/>
            <person name="Vergeres G."/>
        </authorList>
    </citation>
    <scope>NUCLEOTIDE SEQUENCE [LARGE SCALE GENOMIC DNA]</scope>
    <source>
        <strain evidence="2 3">FAM 24235</strain>
    </source>
</reference>
<sequence length="346" mass="40115">MSQPFFSIVMPAYNAQHSIGMTIDSILQQEWSDYELIIINDGSKDATEKIIRSYIEKDQRIKSQTIENNGPGNARNLGIKMATGKYLYLMDSDDGLPQGALKQYAQILVNDQPDLIISSYLLNVMDNAEIIETKYVKAPNIFFKTNKEFLFNLYPLMNKQLMYVIWNKVYRMDIIKDKKIVFPQYSSCEDRLFNIRYFHYAEKVKVIDKELYQYSFDGKASLTNRFLPNKFETFVEFYKELKELVSTDLDGFSALFLKGVMSCIIPIHSKDCPFSFKEKLAYIKKVVNHPEVVKAVEISKKDTAIRRVIFMLFSMRSSILIYANSKIMYGVSNASPKLIEKLKGNF</sequence>
<dbReference type="Gene3D" id="3.90.550.10">
    <property type="entry name" value="Spore Coat Polysaccharide Biosynthesis Protein SpsA, Chain A"/>
    <property type="match status" value="1"/>
</dbReference>
<evidence type="ECO:0000313" key="2">
    <source>
        <dbReference type="EMBL" id="TLQ06265.1"/>
    </source>
</evidence>
<dbReference type="InterPro" id="IPR001173">
    <property type="entry name" value="Glyco_trans_2-like"/>
</dbReference>